<gene>
    <name evidence="1" type="ORF">AFUS01_LOCUS29023</name>
</gene>
<evidence type="ECO:0000313" key="2">
    <source>
        <dbReference type="Proteomes" id="UP000708208"/>
    </source>
</evidence>
<keyword evidence="2" id="KW-1185">Reference proteome</keyword>
<evidence type="ECO:0000313" key="1">
    <source>
        <dbReference type="EMBL" id="CAG7818523.1"/>
    </source>
</evidence>
<protein>
    <submittedName>
        <fullName evidence="1">Uncharacterized protein</fullName>
    </submittedName>
</protein>
<dbReference type="EMBL" id="CAJVCH010422933">
    <property type="protein sequence ID" value="CAG7818523.1"/>
    <property type="molecule type" value="Genomic_DNA"/>
</dbReference>
<proteinExistence type="predicted"/>
<comment type="caution">
    <text evidence="1">The sequence shown here is derived from an EMBL/GenBank/DDBJ whole genome shotgun (WGS) entry which is preliminary data.</text>
</comment>
<dbReference type="Proteomes" id="UP000708208">
    <property type="component" value="Unassembled WGS sequence"/>
</dbReference>
<accession>A0A8J2L9Z8</accession>
<organism evidence="1 2">
    <name type="scientific">Allacma fusca</name>
    <dbReference type="NCBI Taxonomy" id="39272"/>
    <lineage>
        <taxon>Eukaryota</taxon>
        <taxon>Metazoa</taxon>
        <taxon>Ecdysozoa</taxon>
        <taxon>Arthropoda</taxon>
        <taxon>Hexapoda</taxon>
        <taxon>Collembola</taxon>
        <taxon>Symphypleona</taxon>
        <taxon>Sminthuridae</taxon>
        <taxon>Allacma</taxon>
    </lineage>
</organism>
<name>A0A8J2L9Z8_9HEXA</name>
<sequence>MALHDVDLNQADRSHLAGAGPLGSSTFNSLLLSCCHLGSERNQKACRGKAGYLKTNEKFPGRKSSFNKQSQHHFCKDNFLLVIAIRVLPVIVTPGKQWMSSKKVTQ</sequence>
<reference evidence="1" key="1">
    <citation type="submission" date="2021-06" db="EMBL/GenBank/DDBJ databases">
        <authorList>
            <person name="Hodson N. C."/>
            <person name="Mongue J. A."/>
            <person name="Jaron S. K."/>
        </authorList>
    </citation>
    <scope>NUCLEOTIDE SEQUENCE</scope>
</reference>
<dbReference type="AlphaFoldDB" id="A0A8J2L9Z8"/>